<gene>
    <name evidence="4" type="ORF">BU204_08365</name>
</gene>
<dbReference type="GO" id="GO:0016705">
    <property type="term" value="F:oxidoreductase activity, acting on paired donors, with incorporation or reduction of molecular oxygen"/>
    <property type="evidence" value="ECO:0007669"/>
    <property type="project" value="InterPro"/>
</dbReference>
<organism evidence="4 5">
    <name type="scientific">Actinophytocola xanthii</name>
    <dbReference type="NCBI Taxonomy" id="1912961"/>
    <lineage>
        <taxon>Bacteria</taxon>
        <taxon>Bacillati</taxon>
        <taxon>Actinomycetota</taxon>
        <taxon>Actinomycetes</taxon>
        <taxon>Pseudonocardiales</taxon>
        <taxon>Pseudonocardiaceae</taxon>
    </lineage>
</organism>
<keyword evidence="3" id="KW-0520">NAD</keyword>
<accession>A0A1Q8CUZ2</accession>
<keyword evidence="2" id="KW-0125">Carotenoid biosynthesis</keyword>
<evidence type="ECO:0000256" key="1">
    <source>
        <dbReference type="ARBA" id="ARBA00006599"/>
    </source>
</evidence>
<dbReference type="PRINTS" id="PR00368">
    <property type="entry name" value="FADPNR"/>
</dbReference>
<dbReference type="GO" id="GO:0016860">
    <property type="term" value="F:intramolecular oxidoreductase activity"/>
    <property type="evidence" value="ECO:0007669"/>
    <property type="project" value="UniProtKB-ARBA"/>
</dbReference>
<protein>
    <recommendedName>
        <fullName evidence="6">Lycopene cyclase</fullName>
    </recommendedName>
</protein>
<dbReference type="InterPro" id="IPR036188">
    <property type="entry name" value="FAD/NAD-bd_sf"/>
</dbReference>
<evidence type="ECO:0000256" key="3">
    <source>
        <dbReference type="ARBA" id="ARBA00023027"/>
    </source>
</evidence>
<dbReference type="Gene3D" id="3.50.50.60">
    <property type="entry name" value="FAD/NAD(P)-binding domain"/>
    <property type="match status" value="2"/>
</dbReference>
<reference evidence="4 5" key="1">
    <citation type="submission" date="2016-12" db="EMBL/GenBank/DDBJ databases">
        <title>The draft genome sequence of Actinophytocola sp. 11-183.</title>
        <authorList>
            <person name="Wang W."/>
            <person name="Yuan L."/>
        </authorList>
    </citation>
    <scope>NUCLEOTIDE SEQUENCE [LARGE SCALE GENOMIC DNA]</scope>
    <source>
        <strain evidence="4 5">11-183</strain>
    </source>
</reference>
<dbReference type="EMBL" id="MSIE01000011">
    <property type="protein sequence ID" value="OLF18177.1"/>
    <property type="molecule type" value="Genomic_DNA"/>
</dbReference>
<comment type="caution">
    <text evidence="4">The sequence shown here is derived from an EMBL/GenBank/DDBJ whole genome shotgun (WGS) entry which is preliminary data.</text>
</comment>
<comment type="similarity">
    <text evidence="1">Belongs to the lycopene cyclase family.</text>
</comment>
<dbReference type="Proteomes" id="UP000185596">
    <property type="component" value="Unassembled WGS sequence"/>
</dbReference>
<evidence type="ECO:0008006" key="6">
    <source>
        <dbReference type="Google" id="ProtNLM"/>
    </source>
</evidence>
<dbReference type="OrthoDB" id="537501at2"/>
<evidence type="ECO:0000256" key="2">
    <source>
        <dbReference type="ARBA" id="ARBA00022746"/>
    </source>
</evidence>
<dbReference type="NCBIfam" id="TIGR01790">
    <property type="entry name" value="carotene-cycl"/>
    <property type="match status" value="1"/>
</dbReference>
<dbReference type="InterPro" id="IPR010108">
    <property type="entry name" value="Lycopene_cyclase_b/e"/>
</dbReference>
<sequence>MPATLSAEVVVLGAGPAGWAAAAACAERGLDTLLVAPRPDAVWRSTYGLWTDQREALPPGTDAVTATGVWAGERRLARGYAVLDNASVLGAYRSTEVRALPGTAVAADRDARGMVVALRSGQRVDGRVVVDATGQRRVLSGGPPVGERAEQTAYGVVVPAAVAEPLVPAGDAVFMRWAPSTGGWPTFLYAVPLPGGRTLLEETSLARRPGLPIPELADRLARRLAAAGVSPGGAAQTERVRFAVDLPVPRRRPGVVAFGVAGGMMHPATGYSVGDAVTTAAAVAEAIAAELPAGGVAAARAAHAVLWPPAARGVRGLRDWGLRTLLALPPRYVPQFFDVFFTLPPELQRAYLSGRADLTGTAAAMTGVFRGAPWRLRGVLATGWAR</sequence>
<dbReference type="STRING" id="1912961.BU204_08365"/>
<dbReference type="GO" id="GO:0016117">
    <property type="term" value="P:carotenoid biosynthetic process"/>
    <property type="evidence" value="ECO:0007669"/>
    <property type="project" value="UniProtKB-KW"/>
</dbReference>
<dbReference type="AlphaFoldDB" id="A0A1Q8CUZ2"/>
<proteinExistence type="inferred from homology"/>
<dbReference type="PANTHER" id="PTHR39757">
    <property type="match status" value="1"/>
</dbReference>
<dbReference type="RefSeq" id="WP_075125035.1">
    <property type="nucleotide sequence ID" value="NZ_MSIE01000011.1"/>
</dbReference>
<dbReference type="Pfam" id="PF05834">
    <property type="entry name" value="Lycopene_cycl"/>
    <property type="match status" value="1"/>
</dbReference>
<dbReference type="PANTHER" id="PTHR39757:SF5">
    <property type="entry name" value="OS02G0190600 PROTEIN"/>
    <property type="match status" value="1"/>
</dbReference>
<name>A0A1Q8CUZ2_9PSEU</name>
<dbReference type="SUPFAM" id="SSF51905">
    <property type="entry name" value="FAD/NAD(P)-binding domain"/>
    <property type="match status" value="1"/>
</dbReference>
<evidence type="ECO:0000313" key="5">
    <source>
        <dbReference type="Proteomes" id="UP000185596"/>
    </source>
</evidence>
<keyword evidence="5" id="KW-1185">Reference proteome</keyword>
<evidence type="ECO:0000313" key="4">
    <source>
        <dbReference type="EMBL" id="OLF18177.1"/>
    </source>
</evidence>
<dbReference type="PRINTS" id="PR00411">
    <property type="entry name" value="PNDRDTASEI"/>
</dbReference>